<dbReference type="InterPro" id="IPR025279">
    <property type="entry name" value="NST1"/>
</dbReference>
<keyword evidence="9" id="KW-1185">Reference proteome</keyword>
<comment type="caution">
    <text evidence="8">The sequence shown here is derived from an EMBL/GenBank/DDBJ whole genome shotgun (WGS) entry which is preliminary data.</text>
</comment>
<feature type="compositionally biased region" description="Basic and acidic residues" evidence="7">
    <location>
        <begin position="208"/>
        <end position="218"/>
    </location>
</feature>
<dbReference type="Pfam" id="PF13945">
    <property type="entry name" value="NST1"/>
    <property type="match status" value="1"/>
</dbReference>
<gene>
    <name evidence="8" type="primary">NST1_2</name>
    <name evidence="8" type="ORF">CU098_006243</name>
</gene>
<evidence type="ECO:0000313" key="9">
    <source>
        <dbReference type="Proteomes" id="UP000253551"/>
    </source>
</evidence>
<evidence type="ECO:0000256" key="5">
    <source>
        <dbReference type="ARBA" id="ARBA00022490"/>
    </source>
</evidence>
<comment type="similarity">
    <text evidence="2">Belongs to the NST1 family.</text>
</comment>
<dbReference type="STRING" id="4846.A0A367J5L9"/>
<protein>
    <recommendedName>
        <fullName evidence="4">Stress response protein NST1</fullName>
    </recommendedName>
    <alternativeName>
        <fullName evidence="3">Stress response protein nst1</fullName>
    </alternativeName>
</protein>
<dbReference type="EMBL" id="PJQM01004235">
    <property type="protein sequence ID" value="RCH85196.1"/>
    <property type="molecule type" value="Genomic_DNA"/>
</dbReference>
<dbReference type="OrthoDB" id="21629at2759"/>
<evidence type="ECO:0000256" key="2">
    <source>
        <dbReference type="ARBA" id="ARBA00007112"/>
    </source>
</evidence>
<dbReference type="GO" id="GO:0005737">
    <property type="term" value="C:cytoplasm"/>
    <property type="evidence" value="ECO:0007669"/>
    <property type="project" value="UniProtKB-SubCell"/>
</dbReference>
<feature type="compositionally biased region" description="Acidic residues" evidence="7">
    <location>
        <begin position="190"/>
        <end position="207"/>
    </location>
</feature>
<accession>A0A367J5L9</accession>
<evidence type="ECO:0000256" key="6">
    <source>
        <dbReference type="ARBA" id="ARBA00023054"/>
    </source>
</evidence>
<feature type="compositionally biased region" description="Basic and acidic residues" evidence="7">
    <location>
        <begin position="284"/>
        <end position="346"/>
    </location>
</feature>
<feature type="compositionally biased region" description="Basic and acidic residues" evidence="7">
    <location>
        <begin position="255"/>
        <end position="276"/>
    </location>
</feature>
<feature type="region of interest" description="Disordered" evidence="7">
    <location>
        <begin position="255"/>
        <end position="351"/>
    </location>
</feature>
<evidence type="ECO:0000256" key="4">
    <source>
        <dbReference type="ARBA" id="ARBA00020733"/>
    </source>
</evidence>
<reference evidence="8 9" key="1">
    <citation type="journal article" date="2018" name="G3 (Bethesda)">
        <title>Phylogenetic and Phylogenomic Definition of Rhizopus Species.</title>
        <authorList>
            <person name="Gryganskyi A.P."/>
            <person name="Golan J."/>
            <person name="Dolatabadi S."/>
            <person name="Mondo S."/>
            <person name="Robb S."/>
            <person name="Idnurm A."/>
            <person name="Muszewska A."/>
            <person name="Steczkiewicz K."/>
            <person name="Masonjones S."/>
            <person name="Liao H.L."/>
            <person name="Gajdeczka M.T."/>
            <person name="Anike F."/>
            <person name="Vuek A."/>
            <person name="Anishchenko I.M."/>
            <person name="Voigt K."/>
            <person name="de Hoog G.S."/>
            <person name="Smith M.E."/>
            <person name="Heitman J."/>
            <person name="Vilgalys R."/>
            <person name="Stajich J.E."/>
        </authorList>
    </citation>
    <scope>NUCLEOTIDE SEQUENCE [LARGE SCALE GENOMIC DNA]</scope>
    <source>
        <strain evidence="8 9">LSU 92-RS-03</strain>
    </source>
</reference>
<dbReference type="AlphaFoldDB" id="A0A367J5L9"/>
<evidence type="ECO:0000313" key="8">
    <source>
        <dbReference type="EMBL" id="RCH85196.1"/>
    </source>
</evidence>
<keyword evidence="6" id="KW-0175">Coiled coil</keyword>
<evidence type="ECO:0000256" key="1">
    <source>
        <dbReference type="ARBA" id="ARBA00004496"/>
    </source>
</evidence>
<feature type="region of interest" description="Disordered" evidence="7">
    <location>
        <begin position="174"/>
        <end position="218"/>
    </location>
</feature>
<comment type="subcellular location">
    <subcellularLocation>
        <location evidence="1">Cytoplasm</location>
    </subcellularLocation>
</comment>
<evidence type="ECO:0000256" key="3">
    <source>
        <dbReference type="ARBA" id="ARBA00015112"/>
    </source>
</evidence>
<dbReference type="Proteomes" id="UP000253551">
    <property type="component" value="Unassembled WGS sequence"/>
</dbReference>
<proteinExistence type="inferred from homology"/>
<name>A0A367J5L9_RHIST</name>
<sequence>MMRHAPCATVVKKGNITIIKRTERTHDVWNSANYTEERQRIREFWLQLSEGERRSLVKVEKEAVLRKMKEQQKHSCNCSVCGKKRTAIEDELEVLYNTYYKDLEQYAYCQQKLKEADSDDDTASFHSDSTKSIETDEFSNTLTVQGSVITVADDLLKNDGKKFLDMMDELAERKSLKEKQGIENDSSSSSEEDEEEHLEEEGEEEAVQDTRTEEQRMEEGRKMFQVFAARMFEQRVLNAYREKVAQDRQRRLIEELEEEDRQRQERELKKQQDKEKKRDKRRQLKEQQEKERLELENKKKQEEARKEQERLRKEEERKKKRLKAAEKERKRKEEEEEEKKRMKSTEEQQVLPTRQQSFMGPIGSPIKSKPYLSHIASDAEHHYSFFSNFLFGQPINDPSGFILAGEDTNWTNGWTPLTTLSDTVHNKLFGDVLDKKSIVLERAQVAYMKLNQLAQAKLCLVPNYHPLVQLHGMMHELYADTVDIRDIFNILQTPTSGFECTHLQHQGYVVRRMDSAHMIPSSLLP</sequence>
<keyword evidence="5" id="KW-0963">Cytoplasm</keyword>
<organism evidence="8 9">
    <name type="scientific">Rhizopus stolonifer</name>
    <name type="common">Rhizopus nigricans</name>
    <dbReference type="NCBI Taxonomy" id="4846"/>
    <lineage>
        <taxon>Eukaryota</taxon>
        <taxon>Fungi</taxon>
        <taxon>Fungi incertae sedis</taxon>
        <taxon>Mucoromycota</taxon>
        <taxon>Mucoromycotina</taxon>
        <taxon>Mucoromycetes</taxon>
        <taxon>Mucorales</taxon>
        <taxon>Mucorineae</taxon>
        <taxon>Rhizopodaceae</taxon>
        <taxon>Rhizopus</taxon>
    </lineage>
</organism>
<evidence type="ECO:0000256" key="7">
    <source>
        <dbReference type="SAM" id="MobiDB-lite"/>
    </source>
</evidence>